<name>A0A3R6YVY9_9STRA</name>
<organism evidence="4 5">
    <name type="scientific">Aphanomyces invadans</name>
    <dbReference type="NCBI Taxonomy" id="157072"/>
    <lineage>
        <taxon>Eukaryota</taxon>
        <taxon>Sar</taxon>
        <taxon>Stramenopiles</taxon>
        <taxon>Oomycota</taxon>
        <taxon>Saprolegniomycetes</taxon>
        <taxon>Saprolegniales</taxon>
        <taxon>Verrucalvaceae</taxon>
        <taxon>Aphanomyces</taxon>
    </lineage>
</organism>
<evidence type="ECO:0000259" key="3">
    <source>
        <dbReference type="Pfam" id="PF13359"/>
    </source>
</evidence>
<dbReference type="EMBL" id="QUSY01000793">
    <property type="protein sequence ID" value="RHY27322.1"/>
    <property type="molecule type" value="Genomic_DNA"/>
</dbReference>
<proteinExistence type="predicted"/>
<keyword evidence="5" id="KW-1185">Reference proteome</keyword>
<dbReference type="VEuPathDB" id="FungiDB:H310_15296"/>
<dbReference type="Pfam" id="PF13359">
    <property type="entry name" value="DDE_Tnp_4"/>
    <property type="match status" value="1"/>
</dbReference>
<feature type="domain" description="DDE Tnp4" evidence="3">
    <location>
        <begin position="189"/>
        <end position="352"/>
    </location>
</feature>
<sequence>MPINTNAVFNRLQDQIVRDQSFLQASYIEYADAANSVSERDEVPNNPIMDRFLTDLGSESIRSLTNFTVSEFETLWSFVDDAMNSAWLEGRGRRSTTSPKDSFFMALTVLKHYSSWDKHAADFGFKAPTFEKLVMRVFTVVEPVLYERLIAPQSMASLAQSGHLFANFPYAAYAVDVKFQPSLRPMGRFAEQKRYYSGKHGLYGYKIEAAVSPEGLCVAMSSSHPGSVHDFTILHDRQAIHQAMLNKSPDEQLRPDHGELATQYPAQWACLADMGYTGIGHVLRGIHPKRRPANGTLDAADMERNERISSDRVVVENFFGRVCGLWKITYATFSWSEKNYDIIQRTAFALTNFHLSLMPLRYEDETFYGYVMARYERMATDKKRKRAETQRRYRLNRQERLALDHNRAGRLRFS</sequence>
<evidence type="ECO:0000313" key="4">
    <source>
        <dbReference type="EMBL" id="RHY27322.1"/>
    </source>
</evidence>
<gene>
    <name evidence="4" type="ORF">DYB32_006861</name>
</gene>
<accession>A0A3R6YVY9</accession>
<dbReference type="GO" id="GO:0046872">
    <property type="term" value="F:metal ion binding"/>
    <property type="evidence" value="ECO:0007669"/>
    <property type="project" value="UniProtKB-KW"/>
</dbReference>
<reference evidence="4 5" key="1">
    <citation type="submission" date="2018-08" db="EMBL/GenBank/DDBJ databases">
        <title>Aphanomyces genome sequencing and annotation.</title>
        <authorList>
            <person name="Minardi D."/>
            <person name="Oidtmann B."/>
            <person name="Van Der Giezen M."/>
            <person name="Studholme D.J."/>
        </authorList>
    </citation>
    <scope>NUCLEOTIDE SEQUENCE [LARGE SCALE GENOMIC DNA]</scope>
    <source>
        <strain evidence="4 5">NJM0002</strain>
    </source>
</reference>
<dbReference type="Proteomes" id="UP000285060">
    <property type="component" value="Unassembled WGS sequence"/>
</dbReference>
<keyword evidence="2" id="KW-0479">Metal-binding</keyword>
<evidence type="ECO:0000313" key="5">
    <source>
        <dbReference type="Proteomes" id="UP000285060"/>
    </source>
</evidence>
<protein>
    <recommendedName>
        <fullName evidence="3">DDE Tnp4 domain-containing protein</fullName>
    </recommendedName>
</protein>
<dbReference type="AlphaFoldDB" id="A0A3R6YVY9"/>
<evidence type="ECO:0000256" key="1">
    <source>
        <dbReference type="ARBA" id="ARBA00001968"/>
    </source>
</evidence>
<comment type="caution">
    <text evidence="4">The sequence shown here is derived from an EMBL/GenBank/DDBJ whole genome shotgun (WGS) entry which is preliminary data.</text>
</comment>
<dbReference type="InterPro" id="IPR027806">
    <property type="entry name" value="HARBI1_dom"/>
</dbReference>
<evidence type="ECO:0000256" key="2">
    <source>
        <dbReference type="ARBA" id="ARBA00022723"/>
    </source>
</evidence>
<comment type="cofactor">
    <cofactor evidence="1">
        <name>a divalent metal cation</name>
        <dbReference type="ChEBI" id="CHEBI:60240"/>
    </cofactor>
</comment>